<dbReference type="CDD" id="cd16320">
    <property type="entry name" value="MraZ_N"/>
    <property type="match status" value="1"/>
</dbReference>
<evidence type="ECO:0000313" key="10">
    <source>
        <dbReference type="Proteomes" id="UP001595766"/>
    </source>
</evidence>
<evidence type="ECO:0000256" key="3">
    <source>
        <dbReference type="ARBA" id="ARBA00022737"/>
    </source>
</evidence>
<proteinExistence type="inferred from homology"/>
<dbReference type="CDD" id="cd16321">
    <property type="entry name" value="MraZ_C"/>
    <property type="match status" value="1"/>
</dbReference>
<dbReference type="PROSITE" id="PS51740">
    <property type="entry name" value="SPOVT_ABRB"/>
    <property type="match status" value="2"/>
</dbReference>
<dbReference type="InterPro" id="IPR007159">
    <property type="entry name" value="SpoVT-AbrB_dom"/>
</dbReference>
<dbReference type="RefSeq" id="WP_241297631.1">
    <property type="nucleotide sequence ID" value="NZ_JAKZGR010000028.1"/>
</dbReference>
<dbReference type="HAMAP" id="MF_01008">
    <property type="entry name" value="MraZ"/>
    <property type="match status" value="1"/>
</dbReference>
<name>A0ABV8ENU4_9BACT</name>
<gene>
    <name evidence="7" type="primary">mraZ</name>
    <name evidence="9" type="ORF">ACFOUP_16345</name>
</gene>
<evidence type="ECO:0000256" key="7">
    <source>
        <dbReference type="HAMAP-Rule" id="MF_01008"/>
    </source>
</evidence>
<dbReference type="PANTHER" id="PTHR34701">
    <property type="entry name" value="TRANSCRIPTIONAL REGULATOR MRAZ"/>
    <property type="match status" value="1"/>
</dbReference>
<dbReference type="InterPro" id="IPR003444">
    <property type="entry name" value="MraZ"/>
</dbReference>
<dbReference type="Gene3D" id="3.40.1550.20">
    <property type="entry name" value="Transcriptional regulator MraZ domain"/>
    <property type="match status" value="1"/>
</dbReference>
<keyword evidence="5 7" id="KW-0238">DNA-binding</keyword>
<sequence>MGMFNSRHECKVDPKGRLALPAKLKAAIPDVTGGSLYLRFGDDGCLALYPEQEFKKLYNKINGLSDRDPIHRRIKRSFFDGLVDVELDSAGRFLIPKNFLAYAGIDKEAYVNGVGSYIEIWSPEKYEKNMILDQAELTALMDQHLS</sequence>
<dbReference type="SUPFAM" id="SSF89447">
    <property type="entry name" value="AbrB/MazE/MraZ-like"/>
    <property type="match status" value="1"/>
</dbReference>
<evidence type="ECO:0000256" key="1">
    <source>
        <dbReference type="ARBA" id="ARBA00013860"/>
    </source>
</evidence>
<dbReference type="Pfam" id="PF02381">
    <property type="entry name" value="MraZ"/>
    <property type="match status" value="2"/>
</dbReference>
<dbReference type="InterPro" id="IPR037914">
    <property type="entry name" value="SpoVT-AbrB_sf"/>
</dbReference>
<comment type="similarity">
    <text evidence="7">Belongs to the MraZ family.</text>
</comment>
<dbReference type="Proteomes" id="UP001595766">
    <property type="component" value="Unassembled WGS sequence"/>
</dbReference>
<evidence type="ECO:0000256" key="2">
    <source>
        <dbReference type="ARBA" id="ARBA00022490"/>
    </source>
</evidence>
<dbReference type="InterPro" id="IPR020603">
    <property type="entry name" value="MraZ_dom"/>
</dbReference>
<protein>
    <recommendedName>
        <fullName evidence="1 7">Transcriptional regulator MraZ</fullName>
    </recommendedName>
</protein>
<keyword evidence="6 7" id="KW-0804">Transcription</keyword>
<feature type="domain" description="SpoVT-AbrB" evidence="8">
    <location>
        <begin position="7"/>
        <end position="53"/>
    </location>
</feature>
<keyword evidence="10" id="KW-1185">Reference proteome</keyword>
<reference evidence="10" key="1">
    <citation type="journal article" date="2019" name="Int. J. Syst. Evol. Microbiol.">
        <title>The Global Catalogue of Microorganisms (GCM) 10K type strain sequencing project: providing services to taxonomists for standard genome sequencing and annotation.</title>
        <authorList>
            <consortium name="The Broad Institute Genomics Platform"/>
            <consortium name="The Broad Institute Genome Sequencing Center for Infectious Disease"/>
            <person name="Wu L."/>
            <person name="Ma J."/>
        </authorList>
    </citation>
    <scope>NUCLEOTIDE SEQUENCE [LARGE SCALE GENOMIC DNA]</scope>
    <source>
        <strain evidence="10">CECT 8551</strain>
    </source>
</reference>
<dbReference type="EMBL" id="JBHSAV010000090">
    <property type="protein sequence ID" value="MFC3977956.1"/>
    <property type="molecule type" value="Genomic_DNA"/>
</dbReference>
<keyword evidence="4 7" id="KW-0805">Transcription regulation</keyword>
<evidence type="ECO:0000259" key="8">
    <source>
        <dbReference type="PROSITE" id="PS51740"/>
    </source>
</evidence>
<comment type="subunit">
    <text evidence="7">Forms oligomers.</text>
</comment>
<comment type="caution">
    <text evidence="9">The sequence shown here is derived from an EMBL/GenBank/DDBJ whole genome shotgun (WGS) entry which is preliminary data.</text>
</comment>
<keyword evidence="3" id="KW-0677">Repeat</keyword>
<dbReference type="InterPro" id="IPR035644">
    <property type="entry name" value="MraZ_C"/>
</dbReference>
<dbReference type="InterPro" id="IPR038619">
    <property type="entry name" value="MraZ_sf"/>
</dbReference>
<evidence type="ECO:0000256" key="5">
    <source>
        <dbReference type="ARBA" id="ARBA00023125"/>
    </source>
</evidence>
<evidence type="ECO:0000256" key="6">
    <source>
        <dbReference type="ARBA" id="ARBA00023163"/>
    </source>
</evidence>
<feature type="domain" description="SpoVT-AbrB" evidence="8">
    <location>
        <begin position="82"/>
        <end position="125"/>
    </location>
</feature>
<keyword evidence="2 7" id="KW-0963">Cytoplasm</keyword>
<evidence type="ECO:0000313" key="9">
    <source>
        <dbReference type="EMBL" id="MFC3977956.1"/>
    </source>
</evidence>
<organism evidence="9 10">
    <name type="scientific">Belliella kenyensis</name>
    <dbReference type="NCBI Taxonomy" id="1472724"/>
    <lineage>
        <taxon>Bacteria</taxon>
        <taxon>Pseudomonadati</taxon>
        <taxon>Bacteroidota</taxon>
        <taxon>Cytophagia</taxon>
        <taxon>Cytophagales</taxon>
        <taxon>Cyclobacteriaceae</taxon>
        <taxon>Belliella</taxon>
    </lineage>
</organism>
<dbReference type="PANTHER" id="PTHR34701:SF1">
    <property type="entry name" value="TRANSCRIPTIONAL REGULATOR MRAZ"/>
    <property type="match status" value="1"/>
</dbReference>
<evidence type="ECO:0000256" key="4">
    <source>
        <dbReference type="ARBA" id="ARBA00023015"/>
    </source>
</evidence>
<accession>A0ABV8ENU4</accession>
<dbReference type="InterPro" id="IPR035642">
    <property type="entry name" value="MraZ_N"/>
</dbReference>
<comment type="subcellular location">
    <subcellularLocation>
        <location evidence="7">Cytoplasm</location>
        <location evidence="7">Nucleoid</location>
    </subcellularLocation>
</comment>